<reference evidence="2" key="1">
    <citation type="journal article" date="2020" name="Stud. Mycol.">
        <title>101 Dothideomycetes genomes: a test case for predicting lifestyles and emergence of pathogens.</title>
        <authorList>
            <person name="Haridas S."/>
            <person name="Albert R."/>
            <person name="Binder M."/>
            <person name="Bloem J."/>
            <person name="Labutti K."/>
            <person name="Salamov A."/>
            <person name="Andreopoulos B."/>
            <person name="Baker S."/>
            <person name="Barry K."/>
            <person name="Bills G."/>
            <person name="Bluhm B."/>
            <person name="Cannon C."/>
            <person name="Castanera R."/>
            <person name="Culley D."/>
            <person name="Daum C."/>
            <person name="Ezra D."/>
            <person name="Gonzalez J."/>
            <person name="Henrissat B."/>
            <person name="Kuo A."/>
            <person name="Liang C."/>
            <person name="Lipzen A."/>
            <person name="Lutzoni F."/>
            <person name="Magnuson J."/>
            <person name="Mondo S."/>
            <person name="Nolan M."/>
            <person name="Ohm R."/>
            <person name="Pangilinan J."/>
            <person name="Park H.-J."/>
            <person name="Ramirez L."/>
            <person name="Alfaro M."/>
            <person name="Sun H."/>
            <person name="Tritt A."/>
            <person name="Yoshinaga Y."/>
            <person name="Zwiers L.-H."/>
            <person name="Turgeon B."/>
            <person name="Goodwin S."/>
            <person name="Spatafora J."/>
            <person name="Crous P."/>
            <person name="Grigoriev I."/>
        </authorList>
    </citation>
    <scope>NUCLEOTIDE SEQUENCE</scope>
    <source>
        <strain evidence="2">CBS 279.74</strain>
    </source>
</reference>
<dbReference type="OrthoDB" id="5836119at2759"/>
<protein>
    <submittedName>
        <fullName evidence="2">Uncharacterized protein</fullName>
    </submittedName>
</protein>
<name>A0A6G1JZQ6_9PLEO</name>
<organism evidence="2 3">
    <name type="scientific">Pleomassaria siparia CBS 279.74</name>
    <dbReference type="NCBI Taxonomy" id="1314801"/>
    <lineage>
        <taxon>Eukaryota</taxon>
        <taxon>Fungi</taxon>
        <taxon>Dikarya</taxon>
        <taxon>Ascomycota</taxon>
        <taxon>Pezizomycotina</taxon>
        <taxon>Dothideomycetes</taxon>
        <taxon>Pleosporomycetidae</taxon>
        <taxon>Pleosporales</taxon>
        <taxon>Pleomassariaceae</taxon>
        <taxon>Pleomassaria</taxon>
    </lineage>
</organism>
<feature type="compositionally biased region" description="Polar residues" evidence="1">
    <location>
        <begin position="74"/>
        <end position="90"/>
    </location>
</feature>
<feature type="compositionally biased region" description="Polar residues" evidence="1">
    <location>
        <begin position="197"/>
        <end position="214"/>
    </location>
</feature>
<evidence type="ECO:0000313" key="2">
    <source>
        <dbReference type="EMBL" id="KAF2705833.1"/>
    </source>
</evidence>
<dbReference type="EMBL" id="MU005777">
    <property type="protein sequence ID" value="KAF2705833.1"/>
    <property type="molecule type" value="Genomic_DNA"/>
</dbReference>
<feature type="compositionally biased region" description="Low complexity" evidence="1">
    <location>
        <begin position="1"/>
        <end position="30"/>
    </location>
</feature>
<evidence type="ECO:0000313" key="3">
    <source>
        <dbReference type="Proteomes" id="UP000799428"/>
    </source>
</evidence>
<feature type="compositionally biased region" description="Basic and acidic residues" evidence="1">
    <location>
        <begin position="136"/>
        <end position="170"/>
    </location>
</feature>
<keyword evidence="3" id="KW-1185">Reference proteome</keyword>
<feature type="region of interest" description="Disordered" evidence="1">
    <location>
        <begin position="69"/>
        <end position="214"/>
    </location>
</feature>
<gene>
    <name evidence="2" type="ORF">K504DRAFT_84899</name>
</gene>
<proteinExistence type="predicted"/>
<dbReference type="AlphaFoldDB" id="A0A6G1JZQ6"/>
<evidence type="ECO:0000256" key="1">
    <source>
        <dbReference type="SAM" id="MobiDB-lite"/>
    </source>
</evidence>
<feature type="region of interest" description="Disordered" evidence="1">
    <location>
        <begin position="1"/>
        <end position="39"/>
    </location>
</feature>
<feature type="compositionally biased region" description="Basic residues" evidence="1">
    <location>
        <begin position="118"/>
        <end position="127"/>
    </location>
</feature>
<sequence>MPPKARGSARGAPRGRGSSRGGTSLATAATPLEQSTESVTATEALPALDAVVPKAEDVYITATEGLNLGAAVDSQPTPSGATSLISSDSTARLPVPRLDDLKNTAPPSRSTSPAARRGTTRGAKKAAVKPTFTGRRSKEERDARDKLDRERQKERDAEAEAKQRWKEKAALRAAMRANPNANKRGGYTGPISGPFSLGSSTQGKTGTSNAFEYY</sequence>
<accession>A0A6G1JZQ6</accession>
<dbReference type="Proteomes" id="UP000799428">
    <property type="component" value="Unassembled WGS sequence"/>
</dbReference>